<dbReference type="AlphaFoldDB" id="A0A0D9XE51"/>
<reference evidence="11 12" key="1">
    <citation type="submission" date="2012-08" db="EMBL/GenBank/DDBJ databases">
        <title>Oryza genome evolution.</title>
        <authorList>
            <person name="Wing R.A."/>
        </authorList>
    </citation>
    <scope>NUCLEOTIDE SEQUENCE</scope>
</reference>
<dbReference type="GO" id="GO:0016705">
    <property type="term" value="F:oxidoreductase activity, acting on paired donors, with incorporation or reduction of molecular oxygen"/>
    <property type="evidence" value="ECO:0007669"/>
    <property type="project" value="InterPro"/>
</dbReference>
<dbReference type="SUPFAM" id="SSF48264">
    <property type="entry name" value="Cytochrome P450"/>
    <property type="match status" value="1"/>
</dbReference>
<keyword evidence="10" id="KW-0472">Membrane</keyword>
<protein>
    <submittedName>
        <fullName evidence="11">Uncharacterized protein</fullName>
    </submittedName>
</protein>
<dbReference type="HOGENOM" id="CLU_001570_4_0_1"/>
<keyword evidence="12" id="KW-1185">Reference proteome</keyword>
<evidence type="ECO:0000256" key="9">
    <source>
        <dbReference type="RuleBase" id="RU000461"/>
    </source>
</evidence>
<dbReference type="Proteomes" id="UP000032180">
    <property type="component" value="Chromosome 9"/>
</dbReference>
<evidence type="ECO:0000256" key="3">
    <source>
        <dbReference type="ARBA" id="ARBA00022692"/>
    </source>
</evidence>
<feature type="binding site" description="axial binding residue" evidence="8">
    <location>
        <position position="460"/>
    </location>
    <ligand>
        <name>heme</name>
        <dbReference type="ChEBI" id="CHEBI:30413"/>
    </ligand>
    <ligandPart>
        <name>Fe</name>
        <dbReference type="ChEBI" id="CHEBI:18248"/>
    </ligandPart>
</feature>
<dbReference type="PROSITE" id="PS00086">
    <property type="entry name" value="CYTOCHROME_P450"/>
    <property type="match status" value="1"/>
</dbReference>
<keyword evidence="7 8" id="KW-0408">Iron</keyword>
<organism evidence="11 12">
    <name type="scientific">Leersia perrieri</name>
    <dbReference type="NCBI Taxonomy" id="77586"/>
    <lineage>
        <taxon>Eukaryota</taxon>
        <taxon>Viridiplantae</taxon>
        <taxon>Streptophyta</taxon>
        <taxon>Embryophyta</taxon>
        <taxon>Tracheophyta</taxon>
        <taxon>Spermatophyta</taxon>
        <taxon>Magnoliopsida</taxon>
        <taxon>Liliopsida</taxon>
        <taxon>Poales</taxon>
        <taxon>Poaceae</taxon>
        <taxon>BOP clade</taxon>
        <taxon>Oryzoideae</taxon>
        <taxon>Oryzeae</taxon>
        <taxon>Oryzinae</taxon>
        <taxon>Leersia</taxon>
    </lineage>
</organism>
<proteinExistence type="inferred from homology"/>
<dbReference type="InterPro" id="IPR036396">
    <property type="entry name" value="Cyt_P450_sf"/>
</dbReference>
<keyword evidence="5 10" id="KW-1133">Transmembrane helix</keyword>
<dbReference type="Pfam" id="PF00067">
    <property type="entry name" value="p450"/>
    <property type="match status" value="1"/>
</dbReference>
<dbReference type="PANTHER" id="PTHR47944:SF7">
    <property type="entry name" value="OS09G0264400 PROTEIN"/>
    <property type="match status" value="1"/>
</dbReference>
<feature type="transmembrane region" description="Helical" evidence="10">
    <location>
        <begin position="6"/>
        <end position="24"/>
    </location>
</feature>
<evidence type="ECO:0000313" key="11">
    <source>
        <dbReference type="EnsemblPlants" id="LPERR09G08330.1"/>
    </source>
</evidence>
<dbReference type="PRINTS" id="PR00385">
    <property type="entry name" value="P450"/>
</dbReference>
<keyword evidence="4 8" id="KW-0479">Metal-binding</keyword>
<keyword evidence="3 10" id="KW-0812">Transmembrane</keyword>
<dbReference type="GO" id="GO:0020037">
    <property type="term" value="F:heme binding"/>
    <property type="evidence" value="ECO:0007669"/>
    <property type="project" value="InterPro"/>
</dbReference>
<evidence type="ECO:0000256" key="8">
    <source>
        <dbReference type="PIRSR" id="PIRSR602401-1"/>
    </source>
</evidence>
<comment type="cofactor">
    <cofactor evidence="8">
        <name>heme</name>
        <dbReference type="ChEBI" id="CHEBI:30413"/>
    </cofactor>
</comment>
<evidence type="ECO:0000256" key="1">
    <source>
        <dbReference type="ARBA" id="ARBA00010617"/>
    </source>
</evidence>
<dbReference type="InterPro" id="IPR002401">
    <property type="entry name" value="Cyt_P450_E_grp-I"/>
</dbReference>
<keyword evidence="2 8" id="KW-0349">Heme</keyword>
<sequence>MELPPWVTFPAIAFAAVIFLATILRRSHRRGAYRLPPGPKPWPIIGNLNLIGALPHRSIHELSIRYGPLMQLRFGSFPVVVGSSSEMAKFFLKTHDLVFTDRPRTAAGKHTTYNYTDILWSPYGAYWRQARKMCVTELFSARRLESYEHIRDEEVRALLRDLHGVASGGESAVLLRDYLSTATLGVISRMVLGKKYVGNKGDCFASGGGEAEAATSPEEFKMMMDELFLLSGVLNIGDFIPWVDWLDLQGYIKRMKRVGKKLDRFLEHVLDEHDKVRRQQGEGFTARDMVDVLLQLADDPGLDVPLSRDNVKALTQDIIAGGTDTSAITVEWAISELLRKPEILTKATEELDRVVGRDRLVNESDIPSLPYVEAIMKETMRMHPVAPMLAPHVAREDATVGGYDIPAGTRVLVNVWTIGRDPAVWENPEEFVPERFIGSKVDVKGQDFELLPFGSGRRMCPGHSLGIKVIQLSLASLLHGFEWRLPDGISARELSMEEVFGLSTPRKIPLEVVVKPKLPAHLYTGP</sequence>
<name>A0A0D9XE51_9ORYZ</name>
<accession>A0A0D9XE51</accession>
<comment type="similarity">
    <text evidence="1 9">Belongs to the cytochrome P450 family.</text>
</comment>
<dbReference type="FunFam" id="1.10.630.10:FF:000038">
    <property type="entry name" value="Cytochrome P450 84A1"/>
    <property type="match status" value="1"/>
</dbReference>
<evidence type="ECO:0000256" key="10">
    <source>
        <dbReference type="SAM" id="Phobius"/>
    </source>
</evidence>
<reference evidence="12" key="2">
    <citation type="submission" date="2013-12" db="EMBL/GenBank/DDBJ databases">
        <authorList>
            <person name="Yu Y."/>
            <person name="Lee S."/>
            <person name="de Baynast K."/>
            <person name="Wissotski M."/>
            <person name="Liu L."/>
            <person name="Talag J."/>
            <person name="Goicoechea J."/>
            <person name="Angelova A."/>
            <person name="Jetty R."/>
            <person name="Kudrna D."/>
            <person name="Golser W."/>
            <person name="Rivera L."/>
            <person name="Zhang J."/>
            <person name="Wing R."/>
        </authorList>
    </citation>
    <scope>NUCLEOTIDE SEQUENCE</scope>
</reference>
<reference evidence="11" key="3">
    <citation type="submission" date="2015-04" db="UniProtKB">
        <authorList>
            <consortium name="EnsemblPlants"/>
        </authorList>
    </citation>
    <scope>IDENTIFICATION</scope>
</reference>
<evidence type="ECO:0000313" key="12">
    <source>
        <dbReference type="Proteomes" id="UP000032180"/>
    </source>
</evidence>
<evidence type="ECO:0000256" key="6">
    <source>
        <dbReference type="ARBA" id="ARBA00023002"/>
    </source>
</evidence>
<keyword evidence="9" id="KW-0503">Monooxygenase</keyword>
<dbReference type="GO" id="GO:0004497">
    <property type="term" value="F:monooxygenase activity"/>
    <property type="evidence" value="ECO:0007669"/>
    <property type="project" value="UniProtKB-KW"/>
</dbReference>
<keyword evidence="6 9" id="KW-0560">Oxidoreductase</keyword>
<evidence type="ECO:0000256" key="5">
    <source>
        <dbReference type="ARBA" id="ARBA00022989"/>
    </source>
</evidence>
<evidence type="ECO:0000256" key="4">
    <source>
        <dbReference type="ARBA" id="ARBA00022723"/>
    </source>
</evidence>
<dbReference type="Gene3D" id="1.10.630.10">
    <property type="entry name" value="Cytochrome P450"/>
    <property type="match status" value="1"/>
</dbReference>
<dbReference type="Gramene" id="LPERR09G08330.1">
    <property type="protein sequence ID" value="LPERR09G08330.1"/>
    <property type="gene ID" value="LPERR09G08330"/>
</dbReference>
<dbReference type="STRING" id="77586.A0A0D9XE51"/>
<evidence type="ECO:0000256" key="2">
    <source>
        <dbReference type="ARBA" id="ARBA00022617"/>
    </source>
</evidence>
<dbReference type="InterPro" id="IPR017972">
    <property type="entry name" value="Cyt_P450_CS"/>
</dbReference>
<dbReference type="PANTHER" id="PTHR47944">
    <property type="entry name" value="CYTOCHROME P450 98A9"/>
    <property type="match status" value="1"/>
</dbReference>
<dbReference type="eggNOG" id="KOG0156">
    <property type="taxonomic scope" value="Eukaryota"/>
</dbReference>
<dbReference type="EnsemblPlants" id="LPERR09G08330.1">
    <property type="protein sequence ID" value="LPERR09G08330.1"/>
    <property type="gene ID" value="LPERR09G08330"/>
</dbReference>
<evidence type="ECO:0000256" key="7">
    <source>
        <dbReference type="ARBA" id="ARBA00023004"/>
    </source>
</evidence>
<dbReference type="CDD" id="cd20618">
    <property type="entry name" value="CYP71_clan"/>
    <property type="match status" value="1"/>
</dbReference>
<dbReference type="GO" id="GO:0005506">
    <property type="term" value="F:iron ion binding"/>
    <property type="evidence" value="ECO:0007669"/>
    <property type="project" value="InterPro"/>
</dbReference>
<dbReference type="InterPro" id="IPR001128">
    <property type="entry name" value="Cyt_P450"/>
</dbReference>
<dbReference type="PRINTS" id="PR00463">
    <property type="entry name" value="EP450I"/>
</dbReference>